<dbReference type="InterPro" id="IPR028098">
    <property type="entry name" value="Glyco_trans_4-like_N"/>
</dbReference>
<accession>A0ABM8QBE7</accession>
<dbReference type="EMBL" id="CAJNBJ010000001">
    <property type="protein sequence ID" value="CAE6688038.1"/>
    <property type="molecule type" value="Genomic_DNA"/>
</dbReference>
<feature type="region of interest" description="Disordered" evidence="1">
    <location>
        <begin position="1"/>
        <end position="21"/>
    </location>
</feature>
<protein>
    <submittedName>
        <fullName evidence="3">Glyco_trans_4-like_N domain-containing protein</fullName>
    </submittedName>
</protein>
<keyword evidence="4" id="KW-1185">Reference proteome</keyword>
<evidence type="ECO:0000313" key="4">
    <source>
        <dbReference type="Proteomes" id="UP000675880"/>
    </source>
</evidence>
<dbReference type="RefSeq" id="WP_213040022.1">
    <property type="nucleotide sequence ID" value="NZ_CAJNBJ010000001.1"/>
</dbReference>
<dbReference type="SUPFAM" id="SSF53756">
    <property type="entry name" value="UDP-Glycosyltransferase/glycogen phosphorylase"/>
    <property type="match status" value="1"/>
</dbReference>
<dbReference type="Gene3D" id="3.40.50.2000">
    <property type="entry name" value="Glycogen Phosphorylase B"/>
    <property type="match status" value="1"/>
</dbReference>
<evidence type="ECO:0000259" key="2">
    <source>
        <dbReference type="Pfam" id="PF13439"/>
    </source>
</evidence>
<gene>
    <name evidence="3" type="ORF">NSPZN2_10072</name>
</gene>
<organism evidence="3 4">
    <name type="scientific">Nitrospira defluvii</name>
    <dbReference type="NCBI Taxonomy" id="330214"/>
    <lineage>
        <taxon>Bacteria</taxon>
        <taxon>Pseudomonadati</taxon>
        <taxon>Nitrospirota</taxon>
        <taxon>Nitrospiria</taxon>
        <taxon>Nitrospirales</taxon>
        <taxon>Nitrospiraceae</taxon>
        <taxon>Nitrospira</taxon>
    </lineage>
</organism>
<proteinExistence type="predicted"/>
<dbReference type="Proteomes" id="UP000675880">
    <property type="component" value="Unassembled WGS sequence"/>
</dbReference>
<name>A0ABM8QBE7_9BACT</name>
<sequence>MNIAQIGPFHEAVTGHSEGPEGRMIASLTEELLRLGHDVTVFASGDSHTAGRLIPVAPLAMRAYPMPKRHLADALAMLALEKAFAMTPAFDMIHVHAGSAAFPLMRRSAIPIVATIYGPIDAPEVLRLHREFRELVLIATSTAQVQQAPDLNWQAVIPPVSSPGEVNNDDLSARIAQAYESVYEWRTLRRPAERQDRALALCHGV</sequence>
<evidence type="ECO:0000313" key="3">
    <source>
        <dbReference type="EMBL" id="CAE6688038.1"/>
    </source>
</evidence>
<feature type="domain" description="Glycosyltransferase subfamily 4-like N-terminal" evidence="2">
    <location>
        <begin position="23"/>
        <end position="126"/>
    </location>
</feature>
<dbReference type="Pfam" id="PF13439">
    <property type="entry name" value="Glyco_transf_4"/>
    <property type="match status" value="1"/>
</dbReference>
<evidence type="ECO:0000256" key="1">
    <source>
        <dbReference type="SAM" id="MobiDB-lite"/>
    </source>
</evidence>
<comment type="caution">
    <text evidence="3">The sequence shown here is derived from an EMBL/GenBank/DDBJ whole genome shotgun (WGS) entry which is preliminary data.</text>
</comment>
<reference evidence="3 4" key="1">
    <citation type="submission" date="2021-02" db="EMBL/GenBank/DDBJ databases">
        <authorList>
            <person name="Han P."/>
        </authorList>
    </citation>
    <scope>NUCLEOTIDE SEQUENCE [LARGE SCALE GENOMIC DNA]</scope>
    <source>
        <strain evidence="3">Candidatus Nitrospira sp. ZN2</strain>
    </source>
</reference>